<proteinExistence type="predicted"/>
<keyword evidence="2" id="KW-1185">Reference proteome</keyword>
<organism evidence="1 2">
    <name type="scientific">Fusarium solani subsp. cucurbitae</name>
    <name type="common">Neocosmosporum cucurbitae</name>
    <dbReference type="NCBI Taxonomy" id="2747967"/>
    <lineage>
        <taxon>Eukaryota</taxon>
        <taxon>Fungi</taxon>
        <taxon>Dikarya</taxon>
        <taxon>Ascomycota</taxon>
        <taxon>Pezizomycotina</taxon>
        <taxon>Sordariomycetes</taxon>
        <taxon>Hypocreomycetidae</taxon>
        <taxon>Hypocreales</taxon>
        <taxon>Nectriaceae</taxon>
        <taxon>Fusarium</taxon>
        <taxon>Fusarium solani species complex</taxon>
    </lineage>
</organism>
<gene>
    <name evidence="1" type="ORF">LCI18_004340</name>
</gene>
<evidence type="ECO:0000313" key="1">
    <source>
        <dbReference type="EMBL" id="UPK93405.1"/>
    </source>
</evidence>
<reference evidence="1" key="1">
    <citation type="submission" date="2021-11" db="EMBL/GenBank/DDBJ databases">
        <title>Fusarium solani-melongenae Genome sequencing and assembly.</title>
        <authorList>
            <person name="Xie S."/>
            <person name="Huang L."/>
            <person name="Zhang X."/>
        </authorList>
    </citation>
    <scope>NUCLEOTIDE SEQUENCE</scope>
    <source>
        <strain evidence="1">CRI 24-3</strain>
    </source>
</reference>
<protein>
    <submittedName>
        <fullName evidence="1">Uncharacterized protein</fullName>
    </submittedName>
</protein>
<dbReference type="EMBL" id="CP090033">
    <property type="protein sequence ID" value="UPK93405.1"/>
    <property type="molecule type" value="Genomic_DNA"/>
</dbReference>
<name>A0ACD3YWR5_FUSSC</name>
<sequence length="281" mass="29202">MSFSRNGLLVIGAGGMGLAIARRLGAGRRVFLADYSKDTLESAANSLRDTGHDVETQIVDVSSYESVTKLAKHAASTSTLNTVVNTAGISPSMGTARQIFEVDLLGTANVIDAFLEVMPSGSSLTTVASIASALYASAITSELEQHLATAPKDKLLQHASIDLEGNPGVAYGISKRGNIVRVQAAVKTAGTKGIRINSISPGVITTAMIRSELESESGENVRQMVKATPIQRAGSADEIASIVAFVSGPEASFVNGADFVIDGGFVASTRFNRPAEASQDN</sequence>
<accession>A0ACD3YWR5</accession>
<evidence type="ECO:0000313" key="2">
    <source>
        <dbReference type="Proteomes" id="UP000830768"/>
    </source>
</evidence>
<dbReference type="Proteomes" id="UP000830768">
    <property type="component" value="Chromosome 4"/>
</dbReference>